<dbReference type="EC" id="3.1.3.1" evidence="6"/>
<dbReference type="PANTHER" id="PTHR11596:SF5">
    <property type="entry name" value="ALKALINE PHOSPHATASE"/>
    <property type="match status" value="1"/>
</dbReference>
<dbReference type="GO" id="GO:0046872">
    <property type="term" value="F:metal ion binding"/>
    <property type="evidence" value="ECO:0007669"/>
    <property type="project" value="UniProtKB-KW"/>
</dbReference>
<comment type="similarity">
    <text evidence="4">Belongs to the alkaline phosphatase family.</text>
</comment>
<feature type="chain" id="PRO_5016239728" evidence="5">
    <location>
        <begin position="35"/>
        <end position="238"/>
    </location>
</feature>
<keyword evidence="6" id="KW-0378">Hydrolase</keyword>
<keyword evidence="3" id="KW-0479">Metal-binding</keyword>
<organism evidence="6 7">
    <name type="scientific">Acinetobacter baumannii</name>
    <dbReference type="NCBI Taxonomy" id="470"/>
    <lineage>
        <taxon>Bacteria</taxon>
        <taxon>Pseudomonadati</taxon>
        <taxon>Pseudomonadota</taxon>
        <taxon>Gammaproteobacteria</taxon>
        <taxon>Moraxellales</taxon>
        <taxon>Moraxellaceae</taxon>
        <taxon>Acinetobacter</taxon>
        <taxon>Acinetobacter calcoaceticus/baumannii complex</taxon>
    </lineage>
</organism>
<feature type="binding site" evidence="3">
    <location>
        <position position="175"/>
    </location>
    <ligand>
        <name>Mg(2+)</name>
        <dbReference type="ChEBI" id="CHEBI:18420"/>
    </ligand>
</feature>
<feature type="binding site" evidence="3">
    <location>
        <position position="173"/>
    </location>
    <ligand>
        <name>Mg(2+)</name>
        <dbReference type="ChEBI" id="CHEBI:18420"/>
    </ligand>
</feature>
<feature type="binding site" evidence="3">
    <location>
        <position position="56"/>
    </location>
    <ligand>
        <name>Mg(2+)</name>
        <dbReference type="ChEBI" id="CHEBI:18420"/>
    </ligand>
</feature>
<feature type="binding site" evidence="3">
    <location>
        <position position="56"/>
    </location>
    <ligand>
        <name>Zn(2+)</name>
        <dbReference type="ChEBI" id="CHEBI:29105"/>
        <label>2</label>
    </ligand>
</feature>
<name>A0A335GFJ5_ACIBA</name>
<reference evidence="6 7" key="1">
    <citation type="submission" date="2018-07" db="EMBL/GenBank/DDBJ databases">
        <authorList>
            <consortium name="Pathogen Informatics"/>
        </authorList>
    </citation>
    <scope>NUCLEOTIDE SEQUENCE [LARGE SCALE GENOMIC DNA]</scope>
    <source>
        <strain evidence="6 7">4300STDY7045823</strain>
    </source>
</reference>
<dbReference type="EMBL" id="UFMQ01000049">
    <property type="protein sequence ID" value="SST33919.1"/>
    <property type="molecule type" value="Genomic_DNA"/>
</dbReference>
<dbReference type="GO" id="GO:0004035">
    <property type="term" value="F:alkaline phosphatase activity"/>
    <property type="evidence" value="ECO:0007669"/>
    <property type="project" value="UniProtKB-EC"/>
</dbReference>
<keyword evidence="5" id="KW-0732">Signal</keyword>
<evidence type="ECO:0000313" key="7">
    <source>
        <dbReference type="Proteomes" id="UP000252694"/>
    </source>
</evidence>
<dbReference type="PROSITE" id="PS51257">
    <property type="entry name" value="PROKAR_LIPOPROTEIN"/>
    <property type="match status" value="1"/>
</dbReference>
<evidence type="ECO:0000256" key="5">
    <source>
        <dbReference type="SAM" id="SignalP"/>
    </source>
</evidence>
<accession>A0A335GFJ5</accession>
<keyword evidence="1" id="KW-0597">Phosphoprotein</keyword>
<dbReference type="InterPro" id="IPR017850">
    <property type="entry name" value="Alkaline_phosphatase_core_sf"/>
</dbReference>
<evidence type="ECO:0000256" key="1">
    <source>
        <dbReference type="ARBA" id="ARBA00022553"/>
    </source>
</evidence>
<protein>
    <submittedName>
        <fullName evidence="6">Alkaline phosphatase</fullName>
        <ecNumber evidence="6">3.1.3.1</ecNumber>
    </submittedName>
</protein>
<evidence type="ECO:0000256" key="3">
    <source>
        <dbReference type="PIRSR" id="PIRSR601952-2"/>
    </source>
</evidence>
<comment type="cofactor">
    <cofactor evidence="3">
        <name>Zn(2+)</name>
        <dbReference type="ChEBI" id="CHEBI:29105"/>
    </cofactor>
    <text evidence="3">Binds 2 Zn(2+) ions.</text>
</comment>
<evidence type="ECO:0000313" key="6">
    <source>
        <dbReference type="EMBL" id="SST33919.1"/>
    </source>
</evidence>
<comment type="cofactor">
    <cofactor evidence="3">
        <name>Mg(2+)</name>
        <dbReference type="ChEBI" id="CHEBI:18420"/>
    </cofactor>
    <text evidence="3">Binds 1 Mg(2+) ion.</text>
</comment>
<dbReference type="Proteomes" id="UP000252694">
    <property type="component" value="Unassembled WGS sequence"/>
</dbReference>
<dbReference type="InterPro" id="IPR001952">
    <property type="entry name" value="Alkaline_phosphatase"/>
</dbReference>
<dbReference type="Pfam" id="PF00245">
    <property type="entry name" value="Alk_phosphatase"/>
    <property type="match status" value="1"/>
</dbReference>
<feature type="active site" description="Phosphoserine intermediate" evidence="2">
    <location>
        <position position="100"/>
    </location>
</feature>
<dbReference type="AlphaFoldDB" id="A0A335GFJ5"/>
<evidence type="ECO:0000256" key="4">
    <source>
        <dbReference type="RuleBase" id="RU003946"/>
    </source>
</evidence>
<gene>
    <name evidence="6" type="primary">phoA</name>
    <name evidence="6" type="ORF">SAMEA104305318_04065</name>
</gene>
<keyword evidence="3" id="KW-0460">Magnesium</keyword>
<dbReference type="PANTHER" id="PTHR11596">
    <property type="entry name" value="ALKALINE PHOSPHATASE"/>
    <property type="match status" value="1"/>
</dbReference>
<keyword evidence="3" id="KW-0862">Zinc</keyword>
<dbReference type="Gene3D" id="3.40.720.10">
    <property type="entry name" value="Alkaline Phosphatase, subunit A"/>
    <property type="match status" value="1"/>
</dbReference>
<evidence type="ECO:0000256" key="2">
    <source>
        <dbReference type="PIRSR" id="PIRSR601952-1"/>
    </source>
</evidence>
<dbReference type="PRINTS" id="PR00113">
    <property type="entry name" value="ALKPHPHTASE"/>
</dbReference>
<dbReference type="CDD" id="cd16012">
    <property type="entry name" value="ALP"/>
    <property type="match status" value="1"/>
</dbReference>
<sequence length="238" mass="25829">MLWHKKNLIKKLISLACCSLGTVILMGCQSPALVQSTSTSVQPSKQPQRVVFFLGDGMGITTLTAVRIYAVGEDGQLPIDQRPESAFVRTFSENAQVTDSAPLMGAYMTGVKMKNEVISMQTGTIAVELNQAGNHQCGINPQNQNKQDTQTLLELAKARGWGTGVVTTTRITHATPASTYAHICHRDAENDIASPLVPSSQGDIYQRYNVKLKDEVDVILGGGNRQFLPKDQGGERID</sequence>
<feature type="signal peptide" evidence="5">
    <location>
        <begin position="1"/>
        <end position="34"/>
    </location>
</feature>
<proteinExistence type="inferred from homology"/>
<dbReference type="SUPFAM" id="SSF53649">
    <property type="entry name" value="Alkaline phosphatase-like"/>
    <property type="match status" value="1"/>
</dbReference>